<dbReference type="InterPro" id="IPR013514">
    <property type="entry name" value="DUF3199_YqbG"/>
</dbReference>
<proteinExistence type="predicted"/>
<name>A0AA41FJF0_9FIRM</name>
<dbReference type="InterPro" id="IPR036558">
    <property type="entry name" value="YqbG-like_sf"/>
</dbReference>
<sequence length="123" mass="14048">MQAYTDEMYYINDYLKGRKPVITTGFPFYARSASQIIDRYTFNRLKDVTEVPEEVQMCCCELAESEYRMEKQQKESGGKASEKIGTYSVSFSSAQESVQATAKEQRSIVMKWLADSGLCYQGV</sequence>
<dbReference type="EMBL" id="WQPS01000077">
    <property type="protein sequence ID" value="MBT9812781.1"/>
    <property type="molecule type" value="Genomic_DNA"/>
</dbReference>
<accession>A0AA41FJF0</accession>
<dbReference type="RefSeq" id="WP_048930934.1">
    <property type="nucleotide sequence ID" value="NZ_JAJCHA010000029.1"/>
</dbReference>
<comment type="caution">
    <text evidence="1">The sequence shown here is derived from an EMBL/GenBank/DDBJ whole genome shotgun (WGS) entry which is preliminary data.</text>
</comment>
<dbReference type="GeneID" id="93166831"/>
<evidence type="ECO:0000313" key="2">
    <source>
        <dbReference type="Proteomes" id="UP000708338"/>
    </source>
</evidence>
<protein>
    <submittedName>
        <fullName evidence="1">Uncharacterized protein</fullName>
    </submittedName>
</protein>
<dbReference type="SUPFAM" id="SSF116915">
    <property type="entry name" value="Hypothetical protein YqbG"/>
    <property type="match status" value="1"/>
</dbReference>
<evidence type="ECO:0000313" key="1">
    <source>
        <dbReference type="EMBL" id="MBT9812781.1"/>
    </source>
</evidence>
<dbReference type="Gene3D" id="1.10.3230.10">
    <property type="entry name" value="YqbG-like"/>
    <property type="match status" value="1"/>
</dbReference>
<gene>
    <name evidence="1" type="ORF">GPL26_24620</name>
</gene>
<reference evidence="1" key="1">
    <citation type="journal article" date="2021" name="Gut Microbes">
        <title>A synthetic consortium of 100 gut commensals modulates the composition and function in a colon model of the microbiome of elderly subjects.</title>
        <authorList>
            <person name="Perez M."/>
            <person name="Ntemiri A."/>
            <person name="Tan H."/>
            <person name="Harris H.M.B."/>
            <person name="Roager H.M."/>
            <person name="Ribiere C."/>
            <person name="O'Toole P.W."/>
        </authorList>
    </citation>
    <scope>NUCLEOTIDE SEQUENCE</scope>
    <source>
        <strain evidence="1">MCC335</strain>
    </source>
</reference>
<dbReference type="Proteomes" id="UP000708338">
    <property type="component" value="Unassembled WGS sequence"/>
</dbReference>
<dbReference type="AlphaFoldDB" id="A0AA41FJF0"/>
<organism evidence="1 2">
    <name type="scientific">Enterocloster citroniae</name>
    <dbReference type="NCBI Taxonomy" id="358743"/>
    <lineage>
        <taxon>Bacteria</taxon>
        <taxon>Bacillati</taxon>
        <taxon>Bacillota</taxon>
        <taxon>Clostridia</taxon>
        <taxon>Lachnospirales</taxon>
        <taxon>Lachnospiraceae</taxon>
        <taxon>Enterocloster</taxon>
    </lineage>
</organism>
<dbReference type="CDD" id="cd08053">
    <property type="entry name" value="Yqbg"/>
    <property type="match status" value="1"/>
</dbReference>